<dbReference type="AlphaFoldDB" id="A0A1N7SN66"/>
<keyword evidence="2" id="KW-1185">Reference proteome</keyword>
<evidence type="ECO:0000313" key="1">
    <source>
        <dbReference type="EMBL" id="SIT48859.1"/>
    </source>
</evidence>
<reference evidence="1 2" key="1">
    <citation type="submission" date="2016-12" db="EMBL/GenBank/DDBJ databases">
        <authorList>
            <person name="Song W.-J."/>
            <person name="Kurnit D.M."/>
        </authorList>
    </citation>
    <scope>NUCLEOTIDE SEQUENCE [LARGE SCALE GENOMIC DNA]</scope>
    <source>
        <strain evidence="1 2">STM7296</strain>
    </source>
</reference>
<gene>
    <name evidence="1" type="ORF">BN2475_1150021</name>
</gene>
<dbReference type="EMBL" id="CYGX02000115">
    <property type="protein sequence ID" value="SIT48859.1"/>
    <property type="molecule type" value="Genomic_DNA"/>
</dbReference>
<dbReference type="STRING" id="1247936.BN2475_1150021"/>
<dbReference type="Proteomes" id="UP000187012">
    <property type="component" value="Unassembled WGS sequence"/>
</dbReference>
<evidence type="ECO:0000313" key="2">
    <source>
        <dbReference type="Proteomes" id="UP000187012"/>
    </source>
</evidence>
<organism evidence="1 2">
    <name type="scientific">Paraburkholderia ribeironis</name>
    <dbReference type="NCBI Taxonomy" id="1247936"/>
    <lineage>
        <taxon>Bacteria</taxon>
        <taxon>Pseudomonadati</taxon>
        <taxon>Pseudomonadota</taxon>
        <taxon>Betaproteobacteria</taxon>
        <taxon>Burkholderiales</taxon>
        <taxon>Burkholderiaceae</taxon>
        <taxon>Paraburkholderia</taxon>
    </lineage>
</organism>
<proteinExistence type="predicted"/>
<accession>A0A1N7SN66</accession>
<name>A0A1N7SN66_9BURK</name>
<sequence>MVAVSNTSGTSDRVTRTPVLQISATVHMALVQGIYDLGEPGREAKPIKLKRLNSNVCADLLAHLL</sequence>
<protein>
    <submittedName>
        <fullName evidence="1">Uncharacterized protein</fullName>
    </submittedName>
</protein>